<dbReference type="Proteomes" id="UP000238348">
    <property type="component" value="Chromosome"/>
</dbReference>
<feature type="signal peptide" evidence="1">
    <location>
        <begin position="1"/>
        <end position="30"/>
    </location>
</feature>
<dbReference type="AlphaFoldDB" id="A0A2L0F9Q8"/>
<organism evidence="2 3">
    <name type="scientific">Sorangium cellulosum</name>
    <name type="common">Polyangium cellulosum</name>
    <dbReference type="NCBI Taxonomy" id="56"/>
    <lineage>
        <taxon>Bacteria</taxon>
        <taxon>Pseudomonadati</taxon>
        <taxon>Myxococcota</taxon>
        <taxon>Polyangia</taxon>
        <taxon>Polyangiales</taxon>
        <taxon>Polyangiaceae</taxon>
        <taxon>Sorangium</taxon>
    </lineage>
</organism>
<name>A0A2L0F9Q8_SORCE</name>
<keyword evidence="1" id="KW-0732">Signal</keyword>
<proteinExistence type="predicted"/>
<evidence type="ECO:0000313" key="2">
    <source>
        <dbReference type="EMBL" id="AUX48273.1"/>
    </source>
</evidence>
<dbReference type="PROSITE" id="PS51257">
    <property type="entry name" value="PROKAR_LIPOPROTEIN"/>
    <property type="match status" value="1"/>
</dbReference>
<sequence length="258" mass="27487">MNAARRGLARRLFALVLVTASGGLLASACADNESSLFIRMRIVPDEGCTTECSPDESFLTYDEVDAAYPGGYSHSAVLLVGNQMVQRGDSDVLRTETSRVQLYAAEVRILDNTGSMVGEYEVPVSGTVDPGSSDDPGYNCTEVLMIDGATMDELRTRMIEEESSAIEVVSTVILKGRTLGGQEMETVEWAYPIRVCLGCSGCIDHAPECCSGEGAGSEACEDLDAVAPTCPRGRPGVTDCRQLLTSCSEHLADVRSPP</sequence>
<dbReference type="EMBL" id="CP012673">
    <property type="protein sequence ID" value="AUX48273.1"/>
    <property type="molecule type" value="Genomic_DNA"/>
</dbReference>
<evidence type="ECO:0000313" key="3">
    <source>
        <dbReference type="Proteomes" id="UP000238348"/>
    </source>
</evidence>
<protein>
    <recommendedName>
        <fullName evidence="4">Secreted protein</fullName>
    </recommendedName>
</protein>
<dbReference type="RefSeq" id="WP_234023118.1">
    <property type="nucleotide sequence ID" value="NZ_CP012673.1"/>
</dbReference>
<evidence type="ECO:0008006" key="4">
    <source>
        <dbReference type="Google" id="ProtNLM"/>
    </source>
</evidence>
<evidence type="ECO:0000256" key="1">
    <source>
        <dbReference type="SAM" id="SignalP"/>
    </source>
</evidence>
<feature type="chain" id="PRO_5014597282" description="Secreted protein" evidence="1">
    <location>
        <begin position="31"/>
        <end position="258"/>
    </location>
</feature>
<reference evidence="2 3" key="1">
    <citation type="submission" date="2015-09" db="EMBL/GenBank/DDBJ databases">
        <title>Sorangium comparison.</title>
        <authorList>
            <person name="Zaburannyi N."/>
            <person name="Bunk B."/>
            <person name="Overmann J."/>
            <person name="Mueller R."/>
        </authorList>
    </citation>
    <scope>NUCLEOTIDE SEQUENCE [LARGE SCALE GENOMIC DNA]</scope>
    <source>
        <strain evidence="2 3">So ce26</strain>
    </source>
</reference>
<gene>
    <name evidence="2" type="ORF">SOCE26_098050</name>
</gene>
<accession>A0A2L0F9Q8</accession>